<keyword evidence="13" id="KW-1185">Reference proteome</keyword>
<dbReference type="HOGENOM" id="CLU_026253_2_0_1"/>
<keyword evidence="6" id="KW-0235">DNA replication</keyword>
<dbReference type="GO" id="GO:0006269">
    <property type="term" value="P:DNA replication, synthesis of primer"/>
    <property type="evidence" value="ECO:0007669"/>
    <property type="project" value="UniProtKB-KW"/>
</dbReference>
<dbReference type="Pfam" id="PF26466">
    <property type="entry name" value="DNA_primase_lrg_N"/>
    <property type="match status" value="1"/>
</dbReference>
<comment type="similarity">
    <text evidence="2">Belongs to the eukaryotic-type primase large subunit family.</text>
</comment>
<name>T1JQV1_TETUR</name>
<dbReference type="KEGG" id="tut:107362327"/>
<accession>T1JQV1</accession>
<dbReference type="PANTHER" id="PTHR10537:SF3">
    <property type="entry name" value="DNA PRIMASE LARGE SUBUNIT"/>
    <property type="match status" value="1"/>
</dbReference>
<evidence type="ECO:0000256" key="5">
    <source>
        <dbReference type="ARBA" id="ARBA00022515"/>
    </source>
</evidence>
<dbReference type="STRING" id="32264.T1JQV1"/>
<evidence type="ECO:0000256" key="3">
    <source>
        <dbReference type="ARBA" id="ARBA00019038"/>
    </source>
</evidence>
<dbReference type="OrthoDB" id="421393at2759"/>
<evidence type="ECO:0000256" key="2">
    <source>
        <dbReference type="ARBA" id="ARBA00010564"/>
    </source>
</evidence>
<keyword evidence="5" id="KW-0639">Primosome</keyword>
<dbReference type="PANTHER" id="PTHR10537">
    <property type="entry name" value="DNA PRIMASE LARGE SUBUNIT"/>
    <property type="match status" value="1"/>
</dbReference>
<dbReference type="EnsemblMetazoa" id="tetur01g04560.1">
    <property type="protein sequence ID" value="tetur01g04560.1"/>
    <property type="gene ID" value="tetur01g04560"/>
</dbReference>
<comment type="cofactor">
    <cofactor evidence="1">
        <name>[4Fe-4S] cluster</name>
        <dbReference type="ChEBI" id="CHEBI:49883"/>
    </cofactor>
</comment>
<reference evidence="12" key="2">
    <citation type="submission" date="2015-06" db="UniProtKB">
        <authorList>
            <consortium name="EnsemblMetazoa"/>
        </authorList>
    </citation>
    <scope>IDENTIFICATION</scope>
</reference>
<keyword evidence="10" id="KW-0238">DNA-binding</keyword>
<dbReference type="InterPro" id="IPR058560">
    <property type="entry name" value="DNA_primase_C"/>
</dbReference>
<proteinExistence type="inferred from homology"/>
<dbReference type="eggNOG" id="KOG2267">
    <property type="taxonomic scope" value="Eukaryota"/>
</dbReference>
<dbReference type="InterPro" id="IPR016558">
    <property type="entry name" value="DNA_primase_lsu_euk"/>
</dbReference>
<sequence>MDQKFFGVSFYSEPPIGNLILDQVPRLIDERLKILRILVSNRDDYSTIKGNPNYYATLKQNLIDTSNGEDNFFKILSTNPTLWSKNKKDALYRDEVSHFLLRLYYSLDESMTRWFVEVECELLRFRLMDEGVRHKIVDFVYANNLHEYQVIKLDGDACHYRKVINRCHKKSRDDFLCYKSLKFLRNQIDDEFEENEHGVKFKSYATKPGIMFKVKFEDALELIASRRVAPYKGNVLVTGYQMVPIVCQRFKKEMYASMRTLRKSLADLDEKRRLIPIIENAHNRLIGSVSSIRKFLPTKDSNMSTLQIVNSLVDQSFPPCMNNIHHRLLQNHHLRHYARLQYCLFLKSLGLRLEETTELLRQQFTHRITVEKFNSKYGYFLRYIYGREGKRRSISCYSCAKIINSITTGPKDCHGCPFKELNRENLTIFLSKSNLPEILINSIVQNSIDKQFREACTKYFNFKNPNSDLDEIIYHPTQFFQHSRKAILKTMTS</sequence>
<keyword evidence="4" id="KW-0004">4Fe-4S</keyword>
<evidence type="ECO:0000313" key="12">
    <source>
        <dbReference type="EnsemblMetazoa" id="tetur01g04560.1"/>
    </source>
</evidence>
<keyword evidence="7" id="KW-0479">Metal-binding</keyword>
<dbReference type="GO" id="GO:0003677">
    <property type="term" value="F:DNA binding"/>
    <property type="evidence" value="ECO:0007669"/>
    <property type="project" value="UniProtKB-KW"/>
</dbReference>
<dbReference type="GO" id="GO:0046872">
    <property type="term" value="F:metal ion binding"/>
    <property type="evidence" value="ECO:0007669"/>
    <property type="project" value="UniProtKB-KW"/>
</dbReference>
<evidence type="ECO:0000313" key="13">
    <source>
        <dbReference type="Proteomes" id="UP000015104"/>
    </source>
</evidence>
<evidence type="ECO:0000256" key="9">
    <source>
        <dbReference type="ARBA" id="ARBA00023014"/>
    </source>
</evidence>
<organism evidence="12 13">
    <name type="scientific">Tetranychus urticae</name>
    <name type="common">Two-spotted spider mite</name>
    <dbReference type="NCBI Taxonomy" id="32264"/>
    <lineage>
        <taxon>Eukaryota</taxon>
        <taxon>Metazoa</taxon>
        <taxon>Ecdysozoa</taxon>
        <taxon>Arthropoda</taxon>
        <taxon>Chelicerata</taxon>
        <taxon>Arachnida</taxon>
        <taxon>Acari</taxon>
        <taxon>Acariformes</taxon>
        <taxon>Trombidiformes</taxon>
        <taxon>Prostigmata</taxon>
        <taxon>Eleutherengona</taxon>
        <taxon>Raphignathae</taxon>
        <taxon>Tetranychoidea</taxon>
        <taxon>Tetranychidae</taxon>
        <taxon>Tetranychus</taxon>
    </lineage>
</organism>
<dbReference type="GO" id="GO:0005658">
    <property type="term" value="C:alpha DNA polymerase:primase complex"/>
    <property type="evidence" value="ECO:0007669"/>
    <property type="project" value="UniProtKB-ARBA"/>
</dbReference>
<dbReference type="CDD" id="cd07322">
    <property type="entry name" value="PriL_PriS_Eukaryotic"/>
    <property type="match status" value="1"/>
</dbReference>
<keyword evidence="8" id="KW-0408">Iron</keyword>
<protein>
    <recommendedName>
        <fullName evidence="3">DNA primase large subunit</fullName>
    </recommendedName>
</protein>
<dbReference type="Pfam" id="PF04104">
    <property type="entry name" value="DNA_primase_lrg"/>
    <property type="match status" value="1"/>
</dbReference>
<dbReference type="GO" id="GO:0006270">
    <property type="term" value="P:DNA replication initiation"/>
    <property type="evidence" value="ECO:0007669"/>
    <property type="project" value="TreeGrafter"/>
</dbReference>
<evidence type="ECO:0000256" key="10">
    <source>
        <dbReference type="ARBA" id="ARBA00023125"/>
    </source>
</evidence>
<reference evidence="13" key="1">
    <citation type="submission" date="2011-08" db="EMBL/GenBank/DDBJ databases">
        <authorList>
            <person name="Rombauts S."/>
        </authorList>
    </citation>
    <scope>NUCLEOTIDE SEQUENCE</scope>
    <source>
        <strain evidence="13">London</strain>
    </source>
</reference>
<dbReference type="EMBL" id="CAEY01000441">
    <property type="status" value="NOT_ANNOTATED_CDS"/>
    <property type="molecule type" value="Genomic_DNA"/>
</dbReference>
<evidence type="ECO:0000259" key="11">
    <source>
        <dbReference type="Pfam" id="PF04104"/>
    </source>
</evidence>
<keyword evidence="9" id="KW-0411">Iron-sulfur</keyword>
<evidence type="ECO:0000256" key="7">
    <source>
        <dbReference type="ARBA" id="ARBA00022723"/>
    </source>
</evidence>
<dbReference type="Proteomes" id="UP000015104">
    <property type="component" value="Unassembled WGS sequence"/>
</dbReference>
<evidence type="ECO:0000256" key="8">
    <source>
        <dbReference type="ARBA" id="ARBA00023004"/>
    </source>
</evidence>
<feature type="domain" description="DNA primase large subunit C-terminal" evidence="11">
    <location>
        <begin position="312"/>
        <end position="480"/>
    </location>
</feature>
<dbReference type="AlphaFoldDB" id="T1JQV1"/>
<dbReference type="OMA" id="RINYKPW"/>
<dbReference type="GO" id="GO:0051539">
    <property type="term" value="F:4 iron, 4 sulfur cluster binding"/>
    <property type="evidence" value="ECO:0007669"/>
    <property type="project" value="UniProtKB-KW"/>
</dbReference>
<evidence type="ECO:0000256" key="1">
    <source>
        <dbReference type="ARBA" id="ARBA00001966"/>
    </source>
</evidence>
<dbReference type="InterPro" id="IPR007238">
    <property type="entry name" value="DNA_primase_lsu_euk/arc"/>
</dbReference>
<evidence type="ECO:0000256" key="6">
    <source>
        <dbReference type="ARBA" id="ARBA00022705"/>
    </source>
</evidence>
<evidence type="ECO:0000256" key="4">
    <source>
        <dbReference type="ARBA" id="ARBA00022485"/>
    </source>
</evidence>
<dbReference type="Gene3D" id="1.20.930.80">
    <property type="match status" value="1"/>
</dbReference>
<gene>
    <name evidence="12" type="primary">107362327</name>
</gene>